<feature type="transmembrane region" description="Helical" evidence="10">
    <location>
        <begin position="387"/>
        <end position="406"/>
    </location>
</feature>
<accession>A0ABU2X7X6</accession>
<feature type="transmembrane region" description="Helical" evidence="10">
    <location>
        <begin position="338"/>
        <end position="356"/>
    </location>
</feature>
<name>A0ABU2X7X6_9ACTN</name>
<evidence type="ECO:0000256" key="1">
    <source>
        <dbReference type="ARBA" id="ARBA00004477"/>
    </source>
</evidence>
<keyword evidence="8 10" id="KW-1133">Transmembrane helix</keyword>
<dbReference type="InterPro" id="IPR007315">
    <property type="entry name" value="PIG-V/Gpi18"/>
</dbReference>
<comment type="pathway">
    <text evidence="2">Glycolipid biosynthesis; glycosylphosphatidylinositol-anchor biosynthesis.</text>
</comment>
<evidence type="ECO:0000256" key="7">
    <source>
        <dbReference type="ARBA" id="ARBA00022824"/>
    </source>
</evidence>
<keyword evidence="13" id="KW-1185">Reference proteome</keyword>
<proteinExistence type="predicted"/>
<feature type="transmembrane region" description="Helical" evidence="10">
    <location>
        <begin position="15"/>
        <end position="36"/>
    </location>
</feature>
<evidence type="ECO:0000256" key="10">
    <source>
        <dbReference type="SAM" id="Phobius"/>
    </source>
</evidence>
<evidence type="ECO:0000313" key="13">
    <source>
        <dbReference type="Proteomes" id="UP001180754"/>
    </source>
</evidence>
<dbReference type="InterPro" id="IPR038731">
    <property type="entry name" value="RgtA/B/C-like"/>
</dbReference>
<keyword evidence="3" id="KW-0337">GPI-anchor biosynthesis</keyword>
<dbReference type="Proteomes" id="UP001180754">
    <property type="component" value="Unassembled WGS sequence"/>
</dbReference>
<dbReference type="RefSeq" id="WP_311722382.1">
    <property type="nucleotide sequence ID" value="NZ_JAVRFD010000002.1"/>
</dbReference>
<keyword evidence="4 12" id="KW-0328">Glycosyltransferase</keyword>
<protein>
    <submittedName>
        <fullName evidence="12">Glycosyltransferase family 39 protein</fullName>
        <ecNumber evidence="12">2.4.-.-</ecNumber>
    </submittedName>
</protein>
<evidence type="ECO:0000256" key="6">
    <source>
        <dbReference type="ARBA" id="ARBA00022692"/>
    </source>
</evidence>
<organism evidence="12 13">
    <name type="scientific">Streptomyces lonegramiae</name>
    <dbReference type="NCBI Taxonomy" id="3075524"/>
    <lineage>
        <taxon>Bacteria</taxon>
        <taxon>Bacillati</taxon>
        <taxon>Actinomycetota</taxon>
        <taxon>Actinomycetes</taxon>
        <taxon>Kitasatosporales</taxon>
        <taxon>Streptomycetaceae</taxon>
        <taxon>Streptomyces</taxon>
    </lineage>
</organism>
<evidence type="ECO:0000259" key="11">
    <source>
        <dbReference type="Pfam" id="PF13231"/>
    </source>
</evidence>
<feature type="domain" description="Glycosyltransferase RgtA/B/C/D-like" evidence="11">
    <location>
        <begin position="91"/>
        <end position="213"/>
    </location>
</feature>
<evidence type="ECO:0000256" key="5">
    <source>
        <dbReference type="ARBA" id="ARBA00022679"/>
    </source>
</evidence>
<comment type="caution">
    <text evidence="12">The sequence shown here is derived from an EMBL/GenBank/DDBJ whole genome shotgun (WGS) entry which is preliminary data.</text>
</comment>
<dbReference type="EC" id="2.4.-.-" evidence="12"/>
<comment type="subcellular location">
    <subcellularLocation>
        <location evidence="1">Endoplasmic reticulum membrane</location>
        <topology evidence="1">Multi-pass membrane protein</topology>
    </subcellularLocation>
</comment>
<feature type="transmembrane region" description="Helical" evidence="10">
    <location>
        <begin position="310"/>
        <end position="331"/>
    </location>
</feature>
<keyword evidence="5 12" id="KW-0808">Transferase</keyword>
<evidence type="ECO:0000256" key="9">
    <source>
        <dbReference type="ARBA" id="ARBA00023136"/>
    </source>
</evidence>
<dbReference type="PANTHER" id="PTHR12468:SF2">
    <property type="entry name" value="GPI MANNOSYLTRANSFERASE 2"/>
    <property type="match status" value="1"/>
</dbReference>
<reference evidence="12" key="1">
    <citation type="submission" date="2024-05" db="EMBL/GenBank/DDBJ databases">
        <title>30 novel species of actinomycetes from the DSMZ collection.</title>
        <authorList>
            <person name="Nouioui I."/>
        </authorList>
    </citation>
    <scope>NUCLEOTIDE SEQUENCE</scope>
    <source>
        <strain evidence="12">DSM 41529</strain>
    </source>
</reference>
<dbReference type="GO" id="GO:0016757">
    <property type="term" value="F:glycosyltransferase activity"/>
    <property type="evidence" value="ECO:0007669"/>
    <property type="project" value="UniProtKB-KW"/>
</dbReference>
<feature type="transmembrane region" description="Helical" evidence="10">
    <location>
        <begin position="181"/>
        <end position="214"/>
    </location>
</feature>
<sequence length="412" mass="44344">MPIRLRRLRAAAREAAPALLGFAAVRTLGVAILAYWGHRLGHPAAQRMATLWDAQRYIDIAVAGYDHGLPAAGGLTGAPTDNDYSNLAFFPLYPALIRLVHTMTPLPVTHAALLITWVASLAAAWGIFAVAAWCHGRRAGVLAVVLWGVLPHAVVESMAYTEALFTALASWSLYAVLTRRWIWAGVLCALAGLTRPTAVALVAAVVAAAVATVVRPRGQPGGWAEEARWPEEARWAEEARAPEEARWRPCLGAAIAPLGWLGFIAWVGDRLGRWDGYFAVQMLWHSRFDWGVSTVRQVWRACLHPTSVPLTWVVVTLVLCAAVFLGAVVVARRQPLPLLVYSVVLLAIAVGDSSFFGVRARFLLPAFPLLLPVAACLARVRSGGVRVALLSTAAVLSALYGAYLVFADAHAP</sequence>
<feature type="transmembrane region" description="Helical" evidence="10">
    <location>
        <begin position="111"/>
        <end position="134"/>
    </location>
</feature>
<evidence type="ECO:0000256" key="4">
    <source>
        <dbReference type="ARBA" id="ARBA00022676"/>
    </source>
</evidence>
<evidence type="ECO:0000256" key="3">
    <source>
        <dbReference type="ARBA" id="ARBA00022502"/>
    </source>
</evidence>
<evidence type="ECO:0000256" key="8">
    <source>
        <dbReference type="ARBA" id="ARBA00022989"/>
    </source>
</evidence>
<keyword evidence="6 10" id="KW-0812">Transmembrane</keyword>
<keyword evidence="9 10" id="KW-0472">Membrane</keyword>
<feature type="transmembrane region" description="Helical" evidence="10">
    <location>
        <begin position="141"/>
        <end position="161"/>
    </location>
</feature>
<dbReference type="EMBL" id="JAVRFD010000002">
    <property type="protein sequence ID" value="MDT0542032.1"/>
    <property type="molecule type" value="Genomic_DNA"/>
</dbReference>
<feature type="transmembrane region" description="Helical" evidence="10">
    <location>
        <begin position="362"/>
        <end position="380"/>
    </location>
</feature>
<dbReference type="Pfam" id="PF13231">
    <property type="entry name" value="PMT_2"/>
    <property type="match status" value="1"/>
</dbReference>
<feature type="transmembrane region" description="Helical" evidence="10">
    <location>
        <begin position="250"/>
        <end position="268"/>
    </location>
</feature>
<evidence type="ECO:0000256" key="2">
    <source>
        <dbReference type="ARBA" id="ARBA00004687"/>
    </source>
</evidence>
<dbReference type="PANTHER" id="PTHR12468">
    <property type="entry name" value="GPI MANNOSYLTRANSFERASE 2"/>
    <property type="match status" value="1"/>
</dbReference>
<gene>
    <name evidence="12" type="ORF">RND15_04765</name>
</gene>
<keyword evidence="7" id="KW-0256">Endoplasmic reticulum</keyword>
<evidence type="ECO:0000313" key="12">
    <source>
        <dbReference type="EMBL" id="MDT0542032.1"/>
    </source>
</evidence>